<dbReference type="InterPro" id="IPR050515">
    <property type="entry name" value="Beta-lactam/transpept"/>
</dbReference>
<dbReference type="GO" id="GO:0005886">
    <property type="term" value="C:plasma membrane"/>
    <property type="evidence" value="ECO:0007669"/>
    <property type="project" value="TreeGrafter"/>
</dbReference>
<dbReference type="SMART" id="SM00740">
    <property type="entry name" value="PASTA"/>
    <property type="match status" value="1"/>
</dbReference>
<keyword evidence="7" id="KW-1133">Transmembrane helix</keyword>
<dbReference type="InterPro" id="IPR005311">
    <property type="entry name" value="PBP_dimer"/>
</dbReference>
<dbReference type="PANTHER" id="PTHR30627:SF1">
    <property type="entry name" value="PEPTIDOGLYCAN D,D-TRANSPEPTIDASE FTSI"/>
    <property type="match status" value="1"/>
</dbReference>
<feature type="domain" description="PASTA" evidence="8">
    <location>
        <begin position="582"/>
        <end position="640"/>
    </location>
</feature>
<dbReference type="InterPro" id="IPR001460">
    <property type="entry name" value="PCN-bd_Tpept"/>
</dbReference>
<evidence type="ECO:0000313" key="9">
    <source>
        <dbReference type="EMBL" id="RKQ16310.1"/>
    </source>
</evidence>
<dbReference type="GO" id="GO:0008658">
    <property type="term" value="F:penicillin binding"/>
    <property type="evidence" value="ECO:0007669"/>
    <property type="project" value="InterPro"/>
</dbReference>
<dbReference type="GO" id="GO:0009252">
    <property type="term" value="P:peptidoglycan biosynthetic process"/>
    <property type="evidence" value="ECO:0007669"/>
    <property type="project" value="UniProtKB-UniPathway"/>
</dbReference>
<dbReference type="UniPathway" id="UPA00219"/>
<dbReference type="SUPFAM" id="SSF56519">
    <property type="entry name" value="Penicillin binding protein dimerisation domain"/>
    <property type="match status" value="1"/>
</dbReference>
<gene>
    <name evidence="9" type="ORF">D8M05_07460</name>
</gene>
<dbReference type="InterPro" id="IPR011927">
    <property type="entry name" value="SpoVD_pbp"/>
</dbReference>
<dbReference type="PANTHER" id="PTHR30627">
    <property type="entry name" value="PEPTIDOGLYCAN D,D-TRANSPEPTIDASE"/>
    <property type="match status" value="1"/>
</dbReference>
<dbReference type="Gene3D" id="3.90.1310.10">
    <property type="entry name" value="Penicillin-binding protein 2a (Domain 2)"/>
    <property type="match status" value="1"/>
</dbReference>
<accession>A0A494Z1X8</accession>
<evidence type="ECO:0000256" key="2">
    <source>
        <dbReference type="ARBA" id="ARBA00004752"/>
    </source>
</evidence>
<evidence type="ECO:0000256" key="3">
    <source>
        <dbReference type="ARBA" id="ARBA00007171"/>
    </source>
</evidence>
<dbReference type="SUPFAM" id="SSF56601">
    <property type="entry name" value="beta-lactamase/transpeptidase-like"/>
    <property type="match status" value="1"/>
</dbReference>
<evidence type="ECO:0000256" key="4">
    <source>
        <dbReference type="ARBA" id="ARBA00012448"/>
    </source>
</evidence>
<comment type="subcellular location">
    <subcellularLocation>
        <location evidence="1">Membrane</location>
    </subcellularLocation>
</comment>
<dbReference type="CDD" id="cd06573">
    <property type="entry name" value="PASTA"/>
    <property type="match status" value="1"/>
</dbReference>
<name>A0A494Z1X8_9BACI</name>
<evidence type="ECO:0000259" key="8">
    <source>
        <dbReference type="PROSITE" id="PS51178"/>
    </source>
</evidence>
<sequence>MKRVSTVTVRKRMVTVFLFAIIIFVIICARLGYVQFFLGDQLVGQANDLWTRDIKFQPERGLILDSNGEALAENVTAPSIVIVPRQITSPDDTANKLAEVLGMSSEEVMEIITKSASSVNIRPEGIKISEEQESAIRSLNLDGVYLAKDSKRHYPFGDDLSHVLGFAGIDNQGLMGLESYYDDKLSGEEGSLSFFSDAKGGRLETLADVYSAPTDGLHLQTTINLKVQTIIERELDLAVSKYNPDSALAIAVNPKTGGILGMSSRPNFNPENYQEVDQSVFNRNLPIWSTYEPGSTFKIITLAAALEEDLVDLEEDEFHDSGSIKVEGATIHCWKSGGHGHQSYLEVVQNSCNPGFVNLGQQLGTEKLFSYVDAFGFGEQTGIDLQGEASGILFKPENVGPVELATTSFGQGVSVTPIQQVMAVSAAINGGYLYEPYIAEEWIDPQTDTVVEKKEPVLKERVISKSTSEEIRHALESVVAKGSGRPAYVDGYRVGGKTGTAQKVGPNGGYLENNYIVSFIGFAPADDPEIVVYVAVDNPKDTVQFGGVVAAPIVGTVIGDSLRAMGVEPRADGMDKEFQWPEQPTVEIPDLVGLSKGDLAEMMINLSIEASGSGDTIIDQAPSPGTKIEQGSTIRIYLDDDEENNNDSE</sequence>
<dbReference type="InterPro" id="IPR036138">
    <property type="entry name" value="PBP_dimer_sf"/>
</dbReference>
<dbReference type="GO" id="GO:0009002">
    <property type="term" value="F:serine-type D-Ala-D-Ala carboxypeptidase activity"/>
    <property type="evidence" value="ECO:0007669"/>
    <property type="project" value="UniProtKB-EC"/>
</dbReference>
<evidence type="ECO:0000256" key="6">
    <source>
        <dbReference type="ARBA" id="ARBA00034000"/>
    </source>
</evidence>
<organism evidence="9 10">
    <name type="scientific">Oceanobacillus bengalensis</name>
    <dbReference type="NCBI Taxonomy" id="1435466"/>
    <lineage>
        <taxon>Bacteria</taxon>
        <taxon>Bacillati</taxon>
        <taxon>Bacillota</taxon>
        <taxon>Bacilli</taxon>
        <taxon>Bacillales</taxon>
        <taxon>Bacillaceae</taxon>
        <taxon>Oceanobacillus</taxon>
    </lineage>
</organism>
<dbReference type="GO" id="GO:0071555">
    <property type="term" value="P:cell wall organization"/>
    <property type="evidence" value="ECO:0007669"/>
    <property type="project" value="TreeGrafter"/>
</dbReference>
<comment type="caution">
    <text evidence="9">The sequence shown here is derived from an EMBL/GenBank/DDBJ whole genome shotgun (WGS) entry which is preliminary data.</text>
</comment>
<dbReference type="OrthoDB" id="9804124at2"/>
<evidence type="ECO:0000256" key="1">
    <source>
        <dbReference type="ARBA" id="ARBA00004370"/>
    </source>
</evidence>
<evidence type="ECO:0000313" key="10">
    <source>
        <dbReference type="Proteomes" id="UP000281813"/>
    </source>
</evidence>
<dbReference type="AlphaFoldDB" id="A0A494Z1X8"/>
<dbReference type="NCBIfam" id="TIGR02214">
    <property type="entry name" value="spoVD_pbp"/>
    <property type="match status" value="1"/>
</dbReference>
<evidence type="ECO:0000256" key="5">
    <source>
        <dbReference type="ARBA" id="ARBA00023136"/>
    </source>
</evidence>
<dbReference type="Gene3D" id="3.30.450.330">
    <property type="match status" value="1"/>
</dbReference>
<dbReference type="SUPFAM" id="SSF54184">
    <property type="entry name" value="Penicillin-binding protein 2x (pbp-2x), c-terminal domain"/>
    <property type="match status" value="1"/>
</dbReference>
<dbReference type="PROSITE" id="PS51178">
    <property type="entry name" value="PASTA"/>
    <property type="match status" value="1"/>
</dbReference>
<keyword evidence="5 7" id="KW-0472">Membrane</keyword>
<dbReference type="Pfam" id="PF00905">
    <property type="entry name" value="Transpeptidase"/>
    <property type="match status" value="1"/>
</dbReference>
<dbReference type="EMBL" id="RBZO01000009">
    <property type="protein sequence ID" value="RKQ16310.1"/>
    <property type="molecule type" value="Genomic_DNA"/>
</dbReference>
<keyword evidence="10" id="KW-1185">Reference proteome</keyword>
<dbReference type="InterPro" id="IPR005543">
    <property type="entry name" value="PASTA_dom"/>
</dbReference>
<comment type="pathway">
    <text evidence="2">Cell wall biogenesis; peptidoglycan biosynthesis.</text>
</comment>
<protein>
    <recommendedName>
        <fullName evidence="4">serine-type D-Ala-D-Ala carboxypeptidase</fullName>
        <ecNumber evidence="4">3.4.16.4</ecNumber>
    </recommendedName>
</protein>
<dbReference type="Gene3D" id="3.30.10.20">
    <property type="match status" value="1"/>
</dbReference>
<dbReference type="InterPro" id="IPR012338">
    <property type="entry name" value="Beta-lactam/transpept-like"/>
</dbReference>
<proteinExistence type="inferred from homology"/>
<comment type="similarity">
    <text evidence="3">Belongs to the transpeptidase family.</text>
</comment>
<dbReference type="EC" id="3.4.16.4" evidence="4"/>
<dbReference type="Proteomes" id="UP000281813">
    <property type="component" value="Unassembled WGS sequence"/>
</dbReference>
<feature type="transmembrane region" description="Helical" evidence="7">
    <location>
        <begin position="12"/>
        <end position="33"/>
    </location>
</feature>
<dbReference type="Pfam" id="PF03717">
    <property type="entry name" value="PBP_dimer"/>
    <property type="match status" value="1"/>
</dbReference>
<keyword evidence="7" id="KW-0812">Transmembrane</keyword>
<reference evidence="9 10" key="1">
    <citation type="journal article" date="2015" name="Antonie Van Leeuwenhoek">
        <title>Oceanobacillus bengalensis sp. nov., a bacterium isolated from seawater of the Bay of Bengal.</title>
        <authorList>
            <person name="Yongchang O."/>
            <person name="Xiang W."/>
            <person name="Wang G."/>
        </authorList>
    </citation>
    <scope>NUCLEOTIDE SEQUENCE [LARGE SCALE GENOMIC DNA]</scope>
    <source>
        <strain evidence="9 10">MCCC 1K00260</strain>
    </source>
</reference>
<dbReference type="RefSeq" id="WP_121130232.1">
    <property type="nucleotide sequence ID" value="NZ_JBHUFK010000007.1"/>
</dbReference>
<comment type="catalytic activity">
    <reaction evidence="6">
        <text>Preferential cleavage: (Ac)2-L-Lys-D-Ala-|-D-Ala. Also transpeptidation of peptidyl-alanyl moieties that are N-acyl substituents of D-alanine.</text>
        <dbReference type="EC" id="3.4.16.4"/>
    </reaction>
</comment>
<dbReference type="Gene3D" id="3.40.710.10">
    <property type="entry name" value="DD-peptidase/beta-lactamase superfamily"/>
    <property type="match status" value="1"/>
</dbReference>
<dbReference type="Pfam" id="PF03793">
    <property type="entry name" value="PASTA"/>
    <property type="match status" value="1"/>
</dbReference>
<evidence type="ECO:0000256" key="7">
    <source>
        <dbReference type="SAM" id="Phobius"/>
    </source>
</evidence>